<dbReference type="EMBL" id="CP012033">
    <property type="protein sequence ID" value="AKP64820.1"/>
    <property type="molecule type" value="Genomic_DNA"/>
</dbReference>
<reference evidence="2 3" key="1">
    <citation type="submission" date="2015-07" db="EMBL/GenBank/DDBJ databases">
        <title>Lactobacillus korensis/26-25/ whole genome sequencing.</title>
        <authorList>
            <person name="Kim M.K."/>
            <person name="Im W.-T."/>
            <person name="Srinivasan S."/>
            <person name="Lee J.-J."/>
        </authorList>
    </citation>
    <scope>NUCLEOTIDE SEQUENCE [LARGE SCALE GENOMIC DNA]</scope>
    <source>
        <strain evidence="2 3">26-25</strain>
    </source>
</reference>
<dbReference type="Proteomes" id="UP000036000">
    <property type="component" value="Chromosome"/>
</dbReference>
<protein>
    <submittedName>
        <fullName evidence="2">Uncharacterized protein</fullName>
    </submittedName>
</protein>
<evidence type="ECO:0000256" key="1">
    <source>
        <dbReference type="SAM" id="Phobius"/>
    </source>
</evidence>
<accession>A0AAC8UUQ0</accession>
<keyword evidence="1" id="KW-1133">Transmembrane helix</keyword>
<dbReference type="KEGG" id="lko:ABN16_07295"/>
<keyword evidence="1" id="KW-0812">Transmembrane</keyword>
<sequence length="63" mass="7063">MEPAVTTILGEVFSWLISWDDPEKRAFFAAFRRAGSPFHRLWAFPMAGVILAAAGGQFTCFRI</sequence>
<feature type="transmembrane region" description="Helical" evidence="1">
    <location>
        <begin position="41"/>
        <end position="61"/>
    </location>
</feature>
<name>A0AAC8UUQ0_9LACO</name>
<evidence type="ECO:0000313" key="3">
    <source>
        <dbReference type="Proteomes" id="UP000036000"/>
    </source>
</evidence>
<proteinExistence type="predicted"/>
<dbReference type="AlphaFoldDB" id="A0AAC8UUQ0"/>
<gene>
    <name evidence="2" type="ORF">ABN16_07295</name>
</gene>
<keyword evidence="3" id="KW-1185">Reference proteome</keyword>
<keyword evidence="1" id="KW-0472">Membrane</keyword>
<organism evidence="2 3">
    <name type="scientific">Levilactobacillus koreensis</name>
    <dbReference type="NCBI Taxonomy" id="637971"/>
    <lineage>
        <taxon>Bacteria</taxon>
        <taxon>Bacillati</taxon>
        <taxon>Bacillota</taxon>
        <taxon>Bacilli</taxon>
        <taxon>Lactobacillales</taxon>
        <taxon>Lactobacillaceae</taxon>
        <taxon>Levilactobacillus</taxon>
    </lineage>
</organism>
<evidence type="ECO:0000313" key="2">
    <source>
        <dbReference type="EMBL" id="AKP64820.1"/>
    </source>
</evidence>